<dbReference type="PROSITE" id="PS51480">
    <property type="entry name" value="DHAL"/>
    <property type="match status" value="1"/>
</dbReference>
<feature type="region of interest" description="Disordered" evidence="1">
    <location>
        <begin position="334"/>
        <end position="375"/>
    </location>
</feature>
<organism evidence="3 4">
    <name type="scientific">Citricoccus nitrophenolicus</name>
    <dbReference type="NCBI Taxonomy" id="863575"/>
    <lineage>
        <taxon>Bacteria</taxon>
        <taxon>Bacillati</taxon>
        <taxon>Actinomycetota</taxon>
        <taxon>Actinomycetes</taxon>
        <taxon>Micrococcales</taxon>
        <taxon>Micrococcaceae</taxon>
        <taxon>Citricoccus</taxon>
    </lineage>
</organism>
<evidence type="ECO:0000256" key="1">
    <source>
        <dbReference type="SAM" id="MobiDB-lite"/>
    </source>
</evidence>
<dbReference type="Pfam" id="PF02734">
    <property type="entry name" value="Dak2"/>
    <property type="match status" value="1"/>
</dbReference>
<dbReference type="RefSeq" id="WP_347918681.1">
    <property type="nucleotide sequence ID" value="NZ_JBDXMX010000001.1"/>
</dbReference>
<name>A0ABV0IGD6_9MICC</name>
<protein>
    <submittedName>
        <fullName evidence="3">DAK2 domain-containing protein</fullName>
    </submittedName>
</protein>
<feature type="compositionally biased region" description="Low complexity" evidence="1">
    <location>
        <begin position="349"/>
        <end position="359"/>
    </location>
</feature>
<dbReference type="Gene3D" id="1.25.40.340">
    <property type="match status" value="1"/>
</dbReference>
<proteinExistence type="predicted"/>
<keyword evidence="4" id="KW-1185">Reference proteome</keyword>
<accession>A0ABV0IGD6</accession>
<comment type="caution">
    <text evidence="3">The sequence shown here is derived from an EMBL/GenBank/DDBJ whole genome shotgun (WGS) entry which is preliminary data.</text>
</comment>
<reference evidence="3 4" key="1">
    <citation type="submission" date="2024-05" db="EMBL/GenBank/DDBJ databases">
        <authorList>
            <person name="Yi C."/>
        </authorList>
    </citation>
    <scope>NUCLEOTIDE SEQUENCE [LARGE SCALE GENOMIC DNA]</scope>
    <source>
        <strain evidence="3 4">XS13</strain>
    </source>
</reference>
<feature type="region of interest" description="Disordered" evidence="1">
    <location>
        <begin position="281"/>
        <end position="313"/>
    </location>
</feature>
<evidence type="ECO:0000259" key="2">
    <source>
        <dbReference type="PROSITE" id="PS51480"/>
    </source>
</evidence>
<dbReference type="PANTHER" id="PTHR33434:SF2">
    <property type="entry name" value="FATTY ACID-BINDING PROTEIN TM_1468"/>
    <property type="match status" value="1"/>
</dbReference>
<dbReference type="SMART" id="SM01120">
    <property type="entry name" value="Dak2"/>
    <property type="match status" value="1"/>
</dbReference>
<feature type="domain" description="DhaL" evidence="2">
    <location>
        <begin position="12"/>
        <end position="215"/>
    </location>
</feature>
<evidence type="ECO:0000313" key="3">
    <source>
        <dbReference type="EMBL" id="MEO9246552.1"/>
    </source>
</evidence>
<dbReference type="EMBL" id="JBDXMX010000001">
    <property type="protein sequence ID" value="MEO9246552.1"/>
    <property type="molecule type" value="Genomic_DNA"/>
</dbReference>
<dbReference type="InterPro" id="IPR050270">
    <property type="entry name" value="DegV_domain_contain"/>
</dbReference>
<dbReference type="InterPro" id="IPR004007">
    <property type="entry name" value="DhaL_dom"/>
</dbReference>
<gene>
    <name evidence="3" type="ORF">ABDK96_02520</name>
</gene>
<sequence>MTSHETPPRAPSRVHQWLELAETVVGNASDRMDAMNIFPVPDGDTGSNLYGTVRAARAAVAESATEDVGVLLATAGRAALDQARGNSGTLLAVMLIGMSEPLNGHERLAAPTLAAALDRARTSCWAALSDPQDGTMLSVLGAAAQAAGEYAAGLQGQPEDQVMSRRELGAALDAVVDATWQAVVQTEGQLPALSEANVVDAGGVGLMLILDSLRATVMGTRIDPGLLDGLHGFAASAPHIHTDRESTVGYELMCSIDLDPLTAATLRFELNEIGDSVIMSPLGSAGDGPAAGPGSPTAPGHGDPENHGEDGSGSAVRWRLHVHVDDHEAAEALVRKAGTPENLVVTSLQDGSSQDGSSQDEGRQDGEVAGPGASA</sequence>
<feature type="compositionally biased region" description="Low complexity" evidence="1">
    <location>
        <begin position="292"/>
        <end position="301"/>
    </location>
</feature>
<dbReference type="PANTHER" id="PTHR33434">
    <property type="entry name" value="DEGV DOMAIN-CONTAINING PROTEIN DR_1986-RELATED"/>
    <property type="match status" value="1"/>
</dbReference>
<evidence type="ECO:0000313" key="4">
    <source>
        <dbReference type="Proteomes" id="UP001484097"/>
    </source>
</evidence>
<dbReference type="SUPFAM" id="SSF101473">
    <property type="entry name" value="DhaL-like"/>
    <property type="match status" value="1"/>
</dbReference>
<dbReference type="Proteomes" id="UP001484097">
    <property type="component" value="Unassembled WGS sequence"/>
</dbReference>
<dbReference type="InterPro" id="IPR036117">
    <property type="entry name" value="DhaL_dom_sf"/>
</dbReference>